<dbReference type="Proteomes" id="UP000032417">
    <property type="component" value="Chromosome 1"/>
</dbReference>
<evidence type="ECO:0000313" key="7">
    <source>
        <dbReference type="EMBL" id="CEA15278.1"/>
    </source>
</evidence>
<keyword evidence="3 5" id="KW-1133">Transmembrane helix</keyword>
<evidence type="ECO:0000256" key="2">
    <source>
        <dbReference type="ARBA" id="ARBA00022692"/>
    </source>
</evidence>
<dbReference type="NCBIfam" id="TIGR04370">
    <property type="entry name" value="glyco_rpt_poly"/>
    <property type="match status" value="1"/>
</dbReference>
<evidence type="ECO:0000259" key="6">
    <source>
        <dbReference type="Pfam" id="PF04932"/>
    </source>
</evidence>
<accession>A0A098BYP2</accession>
<dbReference type="AlphaFoldDB" id="A0A098BYP2"/>
<evidence type="ECO:0000256" key="3">
    <source>
        <dbReference type="ARBA" id="ARBA00022989"/>
    </source>
</evidence>
<keyword evidence="4 5" id="KW-0472">Membrane</keyword>
<dbReference type="GO" id="GO:0016020">
    <property type="term" value="C:membrane"/>
    <property type="evidence" value="ECO:0007669"/>
    <property type="project" value="UniProtKB-SubCell"/>
</dbReference>
<dbReference type="KEGG" id="pbt:ING2E5B_0511"/>
<evidence type="ECO:0000313" key="8">
    <source>
        <dbReference type="Proteomes" id="UP000032417"/>
    </source>
</evidence>
<keyword evidence="2 5" id="KW-0812">Transmembrane</keyword>
<dbReference type="InterPro" id="IPR007016">
    <property type="entry name" value="O-antigen_ligase-rel_domated"/>
</dbReference>
<sequence>MGYVFRYTAFFNQSGFSGLTNQSMVLGPIAGFSMLISLYYLFNAKNKKQKVLLIAIIIISFLTCLLAASRGALFSLVVSSVFLIFITYRKSKRKFVTVFIVSAILILSSFNFWLPYAENVILKNQSRVETDNILSGRETMWKDRI</sequence>
<organism evidence="7 8">
    <name type="scientific">Fermentimonas caenicola</name>
    <dbReference type="NCBI Taxonomy" id="1562970"/>
    <lineage>
        <taxon>Bacteria</taxon>
        <taxon>Pseudomonadati</taxon>
        <taxon>Bacteroidota</taxon>
        <taxon>Bacteroidia</taxon>
        <taxon>Bacteroidales</taxon>
        <taxon>Dysgonomonadaceae</taxon>
        <taxon>Fermentimonas</taxon>
    </lineage>
</organism>
<evidence type="ECO:0000256" key="5">
    <source>
        <dbReference type="SAM" id="Phobius"/>
    </source>
</evidence>
<dbReference type="Pfam" id="PF04932">
    <property type="entry name" value="Wzy_C"/>
    <property type="match status" value="1"/>
</dbReference>
<proteinExistence type="predicted"/>
<reference evidence="7 8" key="1">
    <citation type="submission" date="2014-08" db="EMBL/GenBank/DDBJ databases">
        <authorList>
            <person name="Wibberg D."/>
        </authorList>
    </citation>
    <scope>NUCLEOTIDE SEQUENCE [LARGE SCALE GENOMIC DNA]</scope>
    <source>
        <strain evidence="8">ING2-E5B</strain>
    </source>
</reference>
<evidence type="ECO:0000256" key="1">
    <source>
        <dbReference type="ARBA" id="ARBA00004141"/>
    </source>
</evidence>
<dbReference type="OrthoDB" id="1100962at2"/>
<feature type="transmembrane region" description="Helical" evidence="5">
    <location>
        <begin position="24"/>
        <end position="42"/>
    </location>
</feature>
<dbReference type="PANTHER" id="PTHR37422">
    <property type="entry name" value="TEICHURONIC ACID BIOSYNTHESIS PROTEIN TUAE"/>
    <property type="match status" value="1"/>
</dbReference>
<dbReference type="STRING" id="1562970.ING2E5B_0511"/>
<dbReference type="EMBL" id="LN515532">
    <property type="protein sequence ID" value="CEA15278.1"/>
    <property type="molecule type" value="Genomic_DNA"/>
</dbReference>
<feature type="transmembrane region" description="Helical" evidence="5">
    <location>
        <begin position="51"/>
        <end position="68"/>
    </location>
</feature>
<protein>
    <recommendedName>
        <fullName evidence="6">O-antigen ligase-related domain-containing protein</fullName>
    </recommendedName>
</protein>
<gene>
    <name evidence="7" type="ORF">ING2E5B_0511</name>
</gene>
<feature type="transmembrane region" description="Helical" evidence="5">
    <location>
        <begin position="95"/>
        <end position="114"/>
    </location>
</feature>
<keyword evidence="8" id="KW-1185">Reference proteome</keyword>
<feature type="domain" description="O-antigen ligase-related" evidence="6">
    <location>
        <begin position="56"/>
        <end position="143"/>
    </location>
</feature>
<name>A0A098BYP2_9BACT</name>
<evidence type="ECO:0000256" key="4">
    <source>
        <dbReference type="ARBA" id="ARBA00023136"/>
    </source>
</evidence>
<dbReference type="PANTHER" id="PTHR37422:SF17">
    <property type="entry name" value="O-ANTIGEN LIGASE"/>
    <property type="match status" value="1"/>
</dbReference>
<dbReference type="HOGENOM" id="CLU_1785126_0_0_10"/>
<comment type="subcellular location">
    <subcellularLocation>
        <location evidence="1">Membrane</location>
        <topology evidence="1">Multi-pass membrane protein</topology>
    </subcellularLocation>
</comment>
<dbReference type="InterPro" id="IPR051533">
    <property type="entry name" value="WaaL-like"/>
</dbReference>